<evidence type="ECO:0000313" key="1">
    <source>
        <dbReference type="EMBL" id="TWU20390.1"/>
    </source>
</evidence>
<name>A0A5C6C6X7_9BACT</name>
<protein>
    <submittedName>
        <fullName evidence="1">Uncharacterized protein</fullName>
    </submittedName>
</protein>
<dbReference type="RefSeq" id="WP_197530972.1">
    <property type="nucleotide sequence ID" value="NZ_SJPS01000015.1"/>
</dbReference>
<sequence length="54" mass="6033">MPELATSETLQNLDRRHAEVLQALDSLCLDIEEVLKKISPPKEASFEPDLQQAA</sequence>
<organism evidence="1 2">
    <name type="scientific">Bythopirellula polymerisocia</name>
    <dbReference type="NCBI Taxonomy" id="2528003"/>
    <lineage>
        <taxon>Bacteria</taxon>
        <taxon>Pseudomonadati</taxon>
        <taxon>Planctomycetota</taxon>
        <taxon>Planctomycetia</taxon>
        <taxon>Pirellulales</taxon>
        <taxon>Lacipirellulaceae</taxon>
        <taxon>Bythopirellula</taxon>
    </lineage>
</organism>
<dbReference type="EMBL" id="SJPS01000015">
    <property type="protein sequence ID" value="TWU20390.1"/>
    <property type="molecule type" value="Genomic_DNA"/>
</dbReference>
<reference evidence="1 2" key="1">
    <citation type="submission" date="2019-02" db="EMBL/GenBank/DDBJ databases">
        <title>Deep-cultivation of Planctomycetes and their phenomic and genomic characterization uncovers novel biology.</title>
        <authorList>
            <person name="Wiegand S."/>
            <person name="Jogler M."/>
            <person name="Boedeker C."/>
            <person name="Pinto D."/>
            <person name="Vollmers J."/>
            <person name="Rivas-Marin E."/>
            <person name="Kohn T."/>
            <person name="Peeters S.H."/>
            <person name="Heuer A."/>
            <person name="Rast P."/>
            <person name="Oberbeckmann S."/>
            <person name="Bunk B."/>
            <person name="Jeske O."/>
            <person name="Meyerdierks A."/>
            <person name="Storesund J.E."/>
            <person name="Kallscheuer N."/>
            <person name="Luecker S."/>
            <person name="Lage O.M."/>
            <person name="Pohl T."/>
            <person name="Merkel B.J."/>
            <person name="Hornburger P."/>
            <person name="Mueller R.-W."/>
            <person name="Bruemmer F."/>
            <person name="Labrenz M."/>
            <person name="Spormann A.M."/>
            <person name="Op Den Camp H."/>
            <person name="Overmann J."/>
            <person name="Amann R."/>
            <person name="Jetten M.S.M."/>
            <person name="Mascher T."/>
            <person name="Medema M.H."/>
            <person name="Devos D.P."/>
            <person name="Kaster A.-K."/>
            <person name="Ovreas L."/>
            <person name="Rohde M."/>
            <person name="Galperin M.Y."/>
            <person name="Jogler C."/>
        </authorList>
    </citation>
    <scope>NUCLEOTIDE SEQUENCE [LARGE SCALE GENOMIC DNA]</scope>
    <source>
        <strain evidence="1 2">Pla144</strain>
    </source>
</reference>
<keyword evidence="2" id="KW-1185">Reference proteome</keyword>
<accession>A0A5C6C6X7</accession>
<gene>
    <name evidence="1" type="ORF">Pla144_49650</name>
</gene>
<dbReference type="AlphaFoldDB" id="A0A5C6C6X7"/>
<proteinExistence type="predicted"/>
<evidence type="ECO:0000313" key="2">
    <source>
        <dbReference type="Proteomes" id="UP000318437"/>
    </source>
</evidence>
<comment type="caution">
    <text evidence="1">The sequence shown here is derived from an EMBL/GenBank/DDBJ whole genome shotgun (WGS) entry which is preliminary data.</text>
</comment>
<dbReference type="Proteomes" id="UP000318437">
    <property type="component" value="Unassembled WGS sequence"/>
</dbReference>